<dbReference type="Pfam" id="PF00535">
    <property type="entry name" value="Glycos_transf_2"/>
    <property type="match status" value="1"/>
</dbReference>
<evidence type="ECO:0000313" key="2">
    <source>
        <dbReference type="EMBL" id="PIT97701.1"/>
    </source>
</evidence>
<dbReference type="EMBL" id="PEZV01000001">
    <property type="protein sequence ID" value="PIT97701.1"/>
    <property type="molecule type" value="Genomic_DNA"/>
</dbReference>
<evidence type="ECO:0000313" key="3">
    <source>
        <dbReference type="Proteomes" id="UP000228596"/>
    </source>
</evidence>
<organism evidence="2 3">
    <name type="scientific">Candidatus Berkelbacteria bacterium CG10_big_fil_rev_8_21_14_0_10_41_12</name>
    <dbReference type="NCBI Taxonomy" id="1974513"/>
    <lineage>
        <taxon>Bacteria</taxon>
        <taxon>Candidatus Berkelbacteria</taxon>
    </lineage>
</organism>
<dbReference type="Proteomes" id="UP000228596">
    <property type="component" value="Unassembled WGS sequence"/>
</dbReference>
<accession>A0A2M6WY70</accession>
<dbReference type="Gene3D" id="3.90.550.10">
    <property type="entry name" value="Spore Coat Polysaccharide Biosynthesis Protein SpsA, Chain A"/>
    <property type="match status" value="1"/>
</dbReference>
<dbReference type="InterPro" id="IPR029044">
    <property type="entry name" value="Nucleotide-diphossugar_trans"/>
</dbReference>
<dbReference type="InterPro" id="IPR001173">
    <property type="entry name" value="Glyco_trans_2-like"/>
</dbReference>
<proteinExistence type="predicted"/>
<dbReference type="AlphaFoldDB" id="A0A2M6WY70"/>
<protein>
    <recommendedName>
        <fullName evidence="1">Glycosyltransferase 2-like domain-containing protein</fullName>
    </recommendedName>
</protein>
<dbReference type="CDD" id="cd00761">
    <property type="entry name" value="Glyco_tranf_GTA_type"/>
    <property type="match status" value="1"/>
</dbReference>
<sequence>METTKLSVLIVNYNSADFAEISLYALKKLTKNPYQVFIRDNNSKLQDFLKLKRIAKKYDNVLLERIETNLTGSMAHGTALNALAKKVNTPYFSILDADATWLKKNWDQILIEKINNQVKVAGTQASGDKPKDFPLMFAILLETETFKKLNIDFRPQDMEKNQDTGWGLKQKYLGAGYKGEVIKIKNTRDYKKGPFACLCGIGEYYLDGEKAIFASHFGRGSTLGANKYSRGSQKYFYKVPVLGKYLLQKRGEKEKKEWISICQKITNNQSL</sequence>
<evidence type="ECO:0000259" key="1">
    <source>
        <dbReference type="Pfam" id="PF00535"/>
    </source>
</evidence>
<dbReference type="SUPFAM" id="SSF53448">
    <property type="entry name" value="Nucleotide-diphospho-sugar transferases"/>
    <property type="match status" value="1"/>
</dbReference>
<reference evidence="3" key="1">
    <citation type="submission" date="2017-09" db="EMBL/GenBank/DDBJ databases">
        <title>Depth-based differentiation of microbial function through sediment-hosted aquifers and enrichment of novel symbionts in the deep terrestrial subsurface.</title>
        <authorList>
            <person name="Probst A.J."/>
            <person name="Ladd B."/>
            <person name="Jarett J.K."/>
            <person name="Geller-Mcgrath D.E."/>
            <person name="Sieber C.M.K."/>
            <person name="Emerson J.B."/>
            <person name="Anantharaman K."/>
            <person name="Thomas B.C."/>
            <person name="Malmstrom R."/>
            <person name="Stieglmeier M."/>
            <person name="Klingl A."/>
            <person name="Woyke T."/>
            <person name="Ryan C.M."/>
            <person name="Banfield J.F."/>
        </authorList>
    </citation>
    <scope>NUCLEOTIDE SEQUENCE [LARGE SCALE GENOMIC DNA]</scope>
</reference>
<feature type="domain" description="Glycosyltransferase 2-like" evidence="1">
    <location>
        <begin position="7"/>
        <end position="172"/>
    </location>
</feature>
<name>A0A2M6WY70_9BACT</name>
<gene>
    <name evidence="2" type="ORF">COT77_00120</name>
</gene>
<comment type="caution">
    <text evidence="2">The sequence shown here is derived from an EMBL/GenBank/DDBJ whole genome shotgun (WGS) entry which is preliminary data.</text>
</comment>